<dbReference type="FunFam" id="3.30.70.2740:FF:000001">
    <property type="entry name" value="D-lactate dehydrogenase mitochondrial"/>
    <property type="match status" value="1"/>
</dbReference>
<dbReference type="AlphaFoldDB" id="A0A8H3FHF6"/>
<gene>
    <name evidence="7" type="primary">DLD1_2</name>
    <name evidence="7" type="ORF">HETSPECPRED_005158</name>
</gene>
<dbReference type="PROSITE" id="PS51387">
    <property type="entry name" value="FAD_PCMH"/>
    <property type="match status" value="1"/>
</dbReference>
<evidence type="ECO:0000256" key="4">
    <source>
        <dbReference type="ARBA" id="ARBA00022827"/>
    </source>
</evidence>
<dbReference type="InterPro" id="IPR016166">
    <property type="entry name" value="FAD-bd_PCMH"/>
</dbReference>
<dbReference type="OrthoDB" id="7786253at2759"/>
<evidence type="ECO:0000313" key="8">
    <source>
        <dbReference type="Proteomes" id="UP000664521"/>
    </source>
</evidence>
<proteinExistence type="inferred from homology"/>
<reference evidence="7" key="1">
    <citation type="submission" date="2021-03" db="EMBL/GenBank/DDBJ databases">
        <authorList>
            <person name="Tagirdzhanova G."/>
        </authorList>
    </citation>
    <scope>NUCLEOTIDE SEQUENCE</scope>
</reference>
<evidence type="ECO:0000256" key="5">
    <source>
        <dbReference type="ARBA" id="ARBA00023002"/>
    </source>
</evidence>
<dbReference type="SUPFAM" id="SSF55103">
    <property type="entry name" value="FAD-linked oxidases, C-terminal domain"/>
    <property type="match status" value="1"/>
</dbReference>
<sequence length="477" mass="52398">MNVNKQPTSLSSRNGDHDLYDTSEETIEKVALEFIQLVGSQYVISKLDERRLRSITKWSPASPSHIPNLVVLPQSTAEVSEILRVCSRNRIPVLGYCGGTSMPGAIAATRGGVCVDFNRMDKIVEVHKEDMDVVVQPAVNWQDLNSHLEEYDLFFPPDPGPGAKIGGMIAMNCSGTNAYRYGPMRQWVISMTVVLADGTIVKTRHRPRKSSAGYDLTNLVVGSEGTLGLVTEAVLKLTSVPKNLHVAVASFPSTHAAIKAATTLVQSGLPIYALEFLDKHSMWAINKSGLSKKLWKENPTLFLLFSGLQAAVQAQVETARRTAEENHCKEFVASARREDIDLWWGTRKSVAQSLMEMKNHPTDLFLNADTAVPISRLADMIEETHQVIAKAGLAGSTLGHVGDGNFHTVIVCPESQRDKGEDVLTWAHHRAIEFEGTVTGEHGIGFKLRDRLVDEVGPEAVAMMKKASGHALLERFR</sequence>
<keyword evidence="3" id="KW-0285">Flavoprotein</keyword>
<dbReference type="PANTHER" id="PTHR11748">
    <property type="entry name" value="D-LACTATE DEHYDROGENASE"/>
    <property type="match status" value="1"/>
</dbReference>
<evidence type="ECO:0000256" key="1">
    <source>
        <dbReference type="ARBA" id="ARBA00001974"/>
    </source>
</evidence>
<dbReference type="GO" id="GO:0071949">
    <property type="term" value="F:FAD binding"/>
    <property type="evidence" value="ECO:0007669"/>
    <property type="project" value="InterPro"/>
</dbReference>
<organism evidence="7 8">
    <name type="scientific">Heterodermia speciosa</name>
    <dbReference type="NCBI Taxonomy" id="116794"/>
    <lineage>
        <taxon>Eukaryota</taxon>
        <taxon>Fungi</taxon>
        <taxon>Dikarya</taxon>
        <taxon>Ascomycota</taxon>
        <taxon>Pezizomycotina</taxon>
        <taxon>Lecanoromycetes</taxon>
        <taxon>OSLEUM clade</taxon>
        <taxon>Lecanoromycetidae</taxon>
        <taxon>Caliciales</taxon>
        <taxon>Physciaceae</taxon>
        <taxon>Heterodermia</taxon>
    </lineage>
</organism>
<comment type="cofactor">
    <cofactor evidence="1">
        <name>FAD</name>
        <dbReference type="ChEBI" id="CHEBI:57692"/>
    </cofactor>
</comment>
<dbReference type="Gene3D" id="3.30.465.10">
    <property type="match status" value="1"/>
</dbReference>
<evidence type="ECO:0000313" key="7">
    <source>
        <dbReference type="EMBL" id="CAF9922817.1"/>
    </source>
</evidence>
<comment type="similarity">
    <text evidence="2">Belongs to the FAD-binding oxidoreductase/transferase type 4 family.</text>
</comment>
<comment type="caution">
    <text evidence="7">The sequence shown here is derived from an EMBL/GenBank/DDBJ whole genome shotgun (WGS) entry which is preliminary data.</text>
</comment>
<dbReference type="FunFam" id="3.30.465.10:FF:000014">
    <property type="entry name" value="D-lactate dehydrogenase (Cytochrome), putative"/>
    <property type="match status" value="1"/>
</dbReference>
<evidence type="ECO:0000256" key="3">
    <source>
        <dbReference type="ARBA" id="ARBA00022630"/>
    </source>
</evidence>
<dbReference type="PANTHER" id="PTHR11748:SF116">
    <property type="entry name" value="D-LACTATE DEHYDROGENASE (CYTOCHROME) (AFU_ORTHOLOGUE AFUA_7G02560)"/>
    <property type="match status" value="1"/>
</dbReference>
<dbReference type="Pfam" id="PF02913">
    <property type="entry name" value="FAD-oxidase_C"/>
    <property type="match status" value="1"/>
</dbReference>
<dbReference type="GO" id="GO:0008720">
    <property type="term" value="F:D-lactate dehydrogenase (NAD+) activity"/>
    <property type="evidence" value="ECO:0007669"/>
    <property type="project" value="TreeGrafter"/>
</dbReference>
<dbReference type="SUPFAM" id="SSF56176">
    <property type="entry name" value="FAD-binding/transporter-associated domain-like"/>
    <property type="match status" value="1"/>
</dbReference>
<dbReference type="GO" id="GO:0004458">
    <property type="term" value="F:D-lactate dehydrogenase (cytochrome) activity"/>
    <property type="evidence" value="ECO:0007669"/>
    <property type="project" value="TreeGrafter"/>
</dbReference>
<dbReference type="GO" id="GO:0005739">
    <property type="term" value="C:mitochondrion"/>
    <property type="evidence" value="ECO:0007669"/>
    <property type="project" value="TreeGrafter"/>
</dbReference>
<dbReference type="InterPro" id="IPR016169">
    <property type="entry name" value="FAD-bd_PCMH_sub2"/>
</dbReference>
<dbReference type="EMBL" id="CAJPDS010000031">
    <property type="protein sequence ID" value="CAF9922817.1"/>
    <property type="molecule type" value="Genomic_DNA"/>
</dbReference>
<accession>A0A8H3FHF6</accession>
<keyword evidence="4" id="KW-0274">FAD</keyword>
<keyword evidence="8" id="KW-1185">Reference proteome</keyword>
<dbReference type="Pfam" id="PF01565">
    <property type="entry name" value="FAD_binding_4"/>
    <property type="match status" value="1"/>
</dbReference>
<dbReference type="InterPro" id="IPR004113">
    <property type="entry name" value="FAD-bd_oxidored_4_C"/>
</dbReference>
<protein>
    <submittedName>
        <fullName evidence="7">D-lactate ferricytochrome c oxidoreductase</fullName>
    </submittedName>
</protein>
<dbReference type="InterPro" id="IPR016164">
    <property type="entry name" value="FAD-linked_Oxase-like_C"/>
</dbReference>
<evidence type="ECO:0000256" key="2">
    <source>
        <dbReference type="ARBA" id="ARBA00008000"/>
    </source>
</evidence>
<dbReference type="InterPro" id="IPR006094">
    <property type="entry name" value="Oxid_FAD_bind_N"/>
</dbReference>
<keyword evidence="5" id="KW-0560">Oxidoreductase</keyword>
<dbReference type="Gene3D" id="3.30.70.2740">
    <property type="match status" value="1"/>
</dbReference>
<dbReference type="Proteomes" id="UP000664521">
    <property type="component" value="Unassembled WGS sequence"/>
</dbReference>
<feature type="domain" description="FAD-binding PCMH-type" evidence="6">
    <location>
        <begin position="63"/>
        <end position="240"/>
    </location>
</feature>
<name>A0A8H3FHF6_9LECA</name>
<evidence type="ECO:0000259" key="6">
    <source>
        <dbReference type="PROSITE" id="PS51387"/>
    </source>
</evidence>
<dbReference type="GO" id="GO:1903457">
    <property type="term" value="P:lactate catabolic process"/>
    <property type="evidence" value="ECO:0007669"/>
    <property type="project" value="TreeGrafter"/>
</dbReference>
<dbReference type="InterPro" id="IPR036318">
    <property type="entry name" value="FAD-bd_PCMH-like_sf"/>
</dbReference>